<name>A0ABQ0M2C5_MYCCL</name>
<accession>A0ABQ0M2C5</accession>
<feature type="region of interest" description="Disordered" evidence="1">
    <location>
        <begin position="1"/>
        <end position="38"/>
    </location>
</feature>
<sequence>MHDEGEDPTAAIVPNNAHPDIDDTPSAIPPPAPSQPAPVLSVAEAAELAHLARKIRKHHFENTGGSLPVLLPCASYLKSPDLVPVKRQHALLRRLRMWWFDCRRANAMAQHLGWSKESLVPVRAEEWPLPHGIGEMTEAEQAGVPILTEFKPESSISRWSLAPGSWLAMAWREAGRPQVTMEQWVAALRSTSHIELVDESIAASAITI</sequence>
<evidence type="ECO:0000313" key="2">
    <source>
        <dbReference type="EMBL" id="GAT57402.1"/>
    </source>
</evidence>
<feature type="compositionally biased region" description="Pro residues" evidence="1">
    <location>
        <begin position="27"/>
        <end position="36"/>
    </location>
</feature>
<dbReference type="Proteomes" id="UP000815677">
    <property type="component" value="Unassembled WGS sequence"/>
</dbReference>
<dbReference type="EMBL" id="DF849461">
    <property type="protein sequence ID" value="GAT57402.1"/>
    <property type="molecule type" value="Genomic_DNA"/>
</dbReference>
<proteinExistence type="predicted"/>
<reference evidence="2" key="1">
    <citation type="submission" date="2014-09" db="EMBL/GenBank/DDBJ databases">
        <title>Genome sequence of the luminous mushroom Mycena chlorophos for searching fungal bioluminescence genes.</title>
        <authorList>
            <person name="Tanaka Y."/>
            <person name="Kasuga D."/>
            <person name="Oba Y."/>
            <person name="Hase S."/>
            <person name="Sato K."/>
            <person name="Oba Y."/>
            <person name="Sakakibara Y."/>
        </authorList>
    </citation>
    <scope>NUCLEOTIDE SEQUENCE</scope>
</reference>
<evidence type="ECO:0000313" key="3">
    <source>
        <dbReference type="Proteomes" id="UP000815677"/>
    </source>
</evidence>
<keyword evidence="3" id="KW-1185">Reference proteome</keyword>
<protein>
    <submittedName>
        <fullName evidence="2">Uncharacterized protein</fullName>
    </submittedName>
</protein>
<evidence type="ECO:0000256" key="1">
    <source>
        <dbReference type="SAM" id="MobiDB-lite"/>
    </source>
</evidence>
<organism evidence="2 3">
    <name type="scientific">Mycena chlorophos</name>
    <name type="common">Agaric fungus</name>
    <name type="synonym">Agaricus chlorophos</name>
    <dbReference type="NCBI Taxonomy" id="658473"/>
    <lineage>
        <taxon>Eukaryota</taxon>
        <taxon>Fungi</taxon>
        <taxon>Dikarya</taxon>
        <taxon>Basidiomycota</taxon>
        <taxon>Agaricomycotina</taxon>
        <taxon>Agaricomycetes</taxon>
        <taxon>Agaricomycetidae</taxon>
        <taxon>Agaricales</taxon>
        <taxon>Marasmiineae</taxon>
        <taxon>Mycenaceae</taxon>
        <taxon>Mycena</taxon>
    </lineage>
</organism>
<gene>
    <name evidence="2" type="ORF">MCHLO_13945</name>
</gene>